<dbReference type="Pfam" id="PF13240">
    <property type="entry name" value="Zn_Ribbon_1"/>
    <property type="match status" value="1"/>
</dbReference>
<comment type="caution">
    <text evidence="6">The sequence shown here is derived from an EMBL/GenBank/DDBJ whole genome shotgun (WGS) entry which is preliminary data.</text>
</comment>
<keyword evidence="3" id="KW-1133">Transmembrane helix</keyword>
<feature type="region of interest" description="Disordered" evidence="2">
    <location>
        <begin position="103"/>
        <end position="125"/>
    </location>
</feature>
<keyword evidence="1" id="KW-0732">Signal</keyword>
<dbReference type="EMBL" id="JACOQK010000001">
    <property type="protein sequence ID" value="MBC5786754.1"/>
    <property type="molecule type" value="Genomic_DNA"/>
</dbReference>
<keyword evidence="3" id="KW-0472">Membrane</keyword>
<dbReference type="InterPro" id="IPR026870">
    <property type="entry name" value="Zinc_ribbon_dom"/>
</dbReference>
<keyword evidence="3" id="KW-0812">Transmembrane</keyword>
<feature type="domain" description="Zinc-ribbon" evidence="5">
    <location>
        <begin position="2"/>
        <end position="22"/>
    </location>
</feature>
<dbReference type="InterPro" id="IPR029051">
    <property type="entry name" value="DUF4352"/>
</dbReference>
<gene>
    <name evidence="6" type="ORF">H8Z77_01790</name>
</gene>
<reference evidence="6 7" key="1">
    <citation type="submission" date="2020-08" db="EMBL/GenBank/DDBJ databases">
        <title>Genome public.</title>
        <authorList>
            <person name="Liu C."/>
            <person name="Sun Q."/>
        </authorList>
    </citation>
    <scope>NUCLEOTIDE SEQUENCE [LARGE SCALE GENOMIC DNA]</scope>
    <source>
        <strain evidence="6 7">NSJ-27</strain>
    </source>
</reference>
<feature type="transmembrane region" description="Helical" evidence="3">
    <location>
        <begin position="66"/>
        <end position="89"/>
    </location>
</feature>
<evidence type="ECO:0000256" key="2">
    <source>
        <dbReference type="SAM" id="MobiDB-lite"/>
    </source>
</evidence>
<dbReference type="Proteomes" id="UP000649151">
    <property type="component" value="Unassembled WGS sequence"/>
</dbReference>
<feature type="domain" description="DUF4352" evidence="4">
    <location>
        <begin position="126"/>
        <end position="229"/>
    </location>
</feature>
<proteinExistence type="predicted"/>
<protein>
    <submittedName>
        <fullName evidence="6">DUF4352 domain-containing protein</fullName>
    </submittedName>
</protein>
<evidence type="ECO:0000259" key="4">
    <source>
        <dbReference type="Pfam" id="PF11611"/>
    </source>
</evidence>
<dbReference type="Gene3D" id="2.60.40.1240">
    <property type="match status" value="1"/>
</dbReference>
<sequence>MKCPKCGMEISESAKFCEHCGSVIGQAKIDSGAPDAVSQKVTPVSPNQNNITTVPKKKKGMTWWQLSILVVSIVLVGLLVCVFLFAGFMSCVASRSEQNSQSTIASSDAANQGDEGQTSETSSYIPVGTAATNNNLSIAVTGVTEQKAVDASFGQYSAEEGSKYIVVNVTVKNVGDSMESFQASDFQIKTKDDVQYSPSLLPVADEFMSYESLNPGLEQSYSIAFETPDTVVLSDCYMQVQQFLSLQQSRFALS</sequence>
<evidence type="ECO:0000256" key="1">
    <source>
        <dbReference type="ARBA" id="ARBA00022729"/>
    </source>
</evidence>
<name>A0ABR7INP4_9CLOT</name>
<evidence type="ECO:0000313" key="7">
    <source>
        <dbReference type="Proteomes" id="UP000649151"/>
    </source>
</evidence>
<dbReference type="Pfam" id="PF11611">
    <property type="entry name" value="DUF4352"/>
    <property type="match status" value="1"/>
</dbReference>
<keyword evidence="7" id="KW-1185">Reference proteome</keyword>
<accession>A0ABR7INP4</accession>
<evidence type="ECO:0000313" key="6">
    <source>
        <dbReference type="EMBL" id="MBC5786754.1"/>
    </source>
</evidence>
<organism evidence="6 7">
    <name type="scientific">Clostridium facile</name>
    <dbReference type="NCBI Taxonomy" id="2763035"/>
    <lineage>
        <taxon>Bacteria</taxon>
        <taxon>Bacillati</taxon>
        <taxon>Bacillota</taxon>
        <taxon>Clostridia</taxon>
        <taxon>Eubacteriales</taxon>
        <taxon>Clostridiaceae</taxon>
        <taxon>Clostridium</taxon>
    </lineage>
</organism>
<evidence type="ECO:0000256" key="3">
    <source>
        <dbReference type="SAM" id="Phobius"/>
    </source>
</evidence>
<evidence type="ECO:0000259" key="5">
    <source>
        <dbReference type="Pfam" id="PF13240"/>
    </source>
</evidence>
<dbReference type="RefSeq" id="WP_186995986.1">
    <property type="nucleotide sequence ID" value="NZ_JACOQK010000001.1"/>
</dbReference>
<dbReference type="InterPro" id="IPR029050">
    <property type="entry name" value="Immunoprotect_excell_Ig-like"/>
</dbReference>